<dbReference type="AlphaFoldDB" id="A0A081B4J5"/>
<dbReference type="Proteomes" id="UP000028582">
    <property type="component" value="Unassembled WGS sequence"/>
</dbReference>
<sequence length="816" mass="89910">MVAKRHAPFRPKYGVELGLRVRDRDPDTNEVLAATCLFCQLFGRENKPGAQRRATEKVAVFKPPFRKDSIQIHHVGQHPTKWAEYCALSSDDSKRAFFIAAGASMELTQATETTQDSARPRKTQRTSTPILITPTSTSTLTVQPPRTALPQNTGQTLHWLVNRDIVTVLVGIMLPYAASPVPAGQTYQLHAVADFEDMVNATEGVAVDMLVARYRIVIKDPIQFQQFVDYLSTSGSLNNTARMLHASSQPAPMGPFFDDDRQLPLINVAQYARFLCAINLQRISDIAKSSGIFSIGLKVAPIAPASFFEAQVEYCLHLQLRVFVDGEVTSFHVLSIPLNKRRRSDADGSSGVFEIAETALNVIVPRWKDTILAVICDSEGITSQESDDPRLLLRNAVASRFESVAKPGFLKVCCAARQLDSLMEKFFTKILGSDEVYSKLTALVAYVSRQRVLLNTMKTNAPSLNDSRWRSIATVTMWFRRYGASIRQHFEQVQSSSAPPASWWIRVLLAARIGQEVLPVLEEMSGFTTEMSQPRNAVDKLQTFLINWFNISGPLELDDPAVAAATAQSRTDNSVVSKDGKYSINTNDVSTALEDLGTFIADTLQAAENDDETLNVVIKTTVNEVATGVVNVVAGLNSVTLDIDGVGAVLSDLPAVLPQHLVKMRGRQFTASLRPQMERLRLAGWSRQEIDWIEQDFQDLCGAYFREPPLKSALDSHIKTSAFQASWSCLQGRFIRLQRFCGLMATAFSMADTTSDSTSAKSFSVMGCNALAPMSQIISLPGDLEAGVSDLSVQAALQAKQFRRLQTVKPLDIGST</sequence>
<evidence type="ECO:0000313" key="2">
    <source>
        <dbReference type="Proteomes" id="UP000028582"/>
    </source>
</evidence>
<accession>A0A081B4J5</accession>
<dbReference type="SUPFAM" id="SSF53098">
    <property type="entry name" value="Ribonuclease H-like"/>
    <property type="match status" value="1"/>
</dbReference>
<dbReference type="OrthoDB" id="164174at2759"/>
<dbReference type="PANTHER" id="PTHR37067:SF3">
    <property type="entry name" value="PX DOMAIN-CONTAINING PROTEIN"/>
    <property type="match status" value="1"/>
</dbReference>
<name>A0A081B4J5_PHYNI</name>
<dbReference type="InterPro" id="IPR012337">
    <property type="entry name" value="RNaseH-like_sf"/>
</dbReference>
<dbReference type="PANTHER" id="PTHR37067">
    <property type="entry name" value="PX DOMAIN-CONTAINING PROTEIN"/>
    <property type="match status" value="1"/>
</dbReference>
<proteinExistence type="predicted"/>
<protein>
    <submittedName>
        <fullName evidence="1">Uncharacterized protein</fullName>
    </submittedName>
</protein>
<gene>
    <name evidence="1" type="ORF">F444_00376</name>
</gene>
<organism evidence="1 2">
    <name type="scientific">Phytophthora nicotianae P1976</name>
    <dbReference type="NCBI Taxonomy" id="1317066"/>
    <lineage>
        <taxon>Eukaryota</taxon>
        <taxon>Sar</taxon>
        <taxon>Stramenopiles</taxon>
        <taxon>Oomycota</taxon>
        <taxon>Peronosporomycetes</taxon>
        <taxon>Peronosporales</taxon>
        <taxon>Peronosporaceae</taxon>
        <taxon>Phytophthora</taxon>
    </lineage>
</organism>
<evidence type="ECO:0000313" key="1">
    <source>
        <dbReference type="EMBL" id="ETO86056.1"/>
    </source>
</evidence>
<dbReference type="EMBL" id="ANJA01000091">
    <property type="protein sequence ID" value="ETO86056.1"/>
    <property type="molecule type" value="Genomic_DNA"/>
</dbReference>
<reference evidence="1 2" key="1">
    <citation type="submission" date="2013-11" db="EMBL/GenBank/DDBJ databases">
        <title>The Genome Sequence of Phytophthora parasitica P1976.</title>
        <authorList>
            <consortium name="The Broad Institute Genomics Platform"/>
            <person name="Russ C."/>
            <person name="Tyler B."/>
            <person name="Panabieres F."/>
            <person name="Shan W."/>
            <person name="Tripathy S."/>
            <person name="Grunwald N."/>
            <person name="Machado M."/>
            <person name="Johnson C.S."/>
            <person name="Walker B."/>
            <person name="Young S."/>
            <person name="Zeng Q."/>
            <person name="Gargeya S."/>
            <person name="Fitzgerald M."/>
            <person name="Haas B."/>
            <person name="Abouelleil A."/>
            <person name="Allen A.W."/>
            <person name="Alvarado L."/>
            <person name="Arachchi H.M."/>
            <person name="Berlin A.M."/>
            <person name="Chapman S.B."/>
            <person name="Gainer-Dewar J."/>
            <person name="Goldberg J."/>
            <person name="Griggs A."/>
            <person name="Gujja S."/>
            <person name="Hansen M."/>
            <person name="Howarth C."/>
            <person name="Imamovic A."/>
            <person name="Ireland A."/>
            <person name="Larimer J."/>
            <person name="McCowan C."/>
            <person name="Murphy C."/>
            <person name="Pearson M."/>
            <person name="Poon T.W."/>
            <person name="Priest M."/>
            <person name="Roberts A."/>
            <person name="Saif S."/>
            <person name="Shea T."/>
            <person name="Sisk P."/>
            <person name="Sykes S."/>
            <person name="Wortman J."/>
            <person name="Nusbaum C."/>
            <person name="Birren B."/>
        </authorList>
    </citation>
    <scope>NUCLEOTIDE SEQUENCE [LARGE SCALE GENOMIC DNA]</scope>
    <source>
        <strain evidence="1 2">P1976</strain>
    </source>
</reference>
<comment type="caution">
    <text evidence="1">The sequence shown here is derived from an EMBL/GenBank/DDBJ whole genome shotgun (WGS) entry which is preliminary data.</text>
</comment>